<evidence type="ECO:0000313" key="1">
    <source>
        <dbReference type="EMBL" id="KAJ5553291.1"/>
    </source>
</evidence>
<gene>
    <name evidence="1" type="ORF">N7494_002669</name>
</gene>
<dbReference type="EMBL" id="JAQIZZ010000002">
    <property type="protein sequence ID" value="KAJ5553291.1"/>
    <property type="molecule type" value="Genomic_DNA"/>
</dbReference>
<evidence type="ECO:0000313" key="2">
    <source>
        <dbReference type="Proteomes" id="UP001220324"/>
    </source>
</evidence>
<protein>
    <submittedName>
        <fullName evidence="1">Zinc finger domain-containing protein</fullName>
    </submittedName>
</protein>
<organism evidence="1 2">
    <name type="scientific">Penicillium frequentans</name>
    <dbReference type="NCBI Taxonomy" id="3151616"/>
    <lineage>
        <taxon>Eukaryota</taxon>
        <taxon>Fungi</taxon>
        <taxon>Dikarya</taxon>
        <taxon>Ascomycota</taxon>
        <taxon>Pezizomycotina</taxon>
        <taxon>Eurotiomycetes</taxon>
        <taxon>Eurotiomycetidae</taxon>
        <taxon>Eurotiales</taxon>
        <taxon>Aspergillaceae</taxon>
        <taxon>Penicillium</taxon>
    </lineage>
</organism>
<proteinExistence type="predicted"/>
<accession>A0AAD6D432</accession>
<keyword evidence="2" id="KW-1185">Reference proteome</keyword>
<sequence length="84" mass="9738">MSLGLAHTKRFAEADTIEARFKLLLPTKENIDVRDEFLEDARDSCNAPRKRTILRDLVANEEEDEFVCRQFYAEGDGGPTEIWY</sequence>
<comment type="caution">
    <text evidence="1">The sequence shown here is derived from an EMBL/GenBank/DDBJ whole genome shotgun (WGS) entry which is preliminary data.</text>
</comment>
<dbReference type="AlphaFoldDB" id="A0AAD6D432"/>
<reference evidence="1 2" key="1">
    <citation type="journal article" date="2023" name="IMA Fungus">
        <title>Comparative genomic study of the Penicillium genus elucidates a diverse pangenome and 15 lateral gene transfer events.</title>
        <authorList>
            <person name="Petersen C."/>
            <person name="Sorensen T."/>
            <person name="Nielsen M.R."/>
            <person name="Sondergaard T.E."/>
            <person name="Sorensen J.L."/>
            <person name="Fitzpatrick D.A."/>
            <person name="Frisvad J.C."/>
            <person name="Nielsen K.L."/>
        </authorList>
    </citation>
    <scope>NUCLEOTIDE SEQUENCE [LARGE SCALE GENOMIC DNA]</scope>
    <source>
        <strain evidence="1 2">IBT 35679</strain>
    </source>
</reference>
<dbReference type="Proteomes" id="UP001220324">
    <property type="component" value="Unassembled WGS sequence"/>
</dbReference>
<name>A0AAD6D432_9EURO</name>